<evidence type="ECO:0000256" key="1">
    <source>
        <dbReference type="ARBA" id="ARBA00022553"/>
    </source>
</evidence>
<dbReference type="SMART" id="SM00421">
    <property type="entry name" value="HTH_LUXR"/>
    <property type="match status" value="1"/>
</dbReference>
<keyword evidence="2" id="KW-0805">Transcription regulation</keyword>
<dbReference type="InterPro" id="IPR036388">
    <property type="entry name" value="WH-like_DNA-bd_sf"/>
</dbReference>
<dbReference type="PROSITE" id="PS50110">
    <property type="entry name" value="RESPONSE_REGULATORY"/>
    <property type="match status" value="1"/>
</dbReference>
<evidence type="ECO:0000259" key="6">
    <source>
        <dbReference type="PROSITE" id="PS50043"/>
    </source>
</evidence>
<evidence type="ECO:0000256" key="2">
    <source>
        <dbReference type="ARBA" id="ARBA00023015"/>
    </source>
</evidence>
<dbReference type="SMART" id="SM00448">
    <property type="entry name" value="REC"/>
    <property type="match status" value="1"/>
</dbReference>
<dbReference type="SUPFAM" id="SSF52172">
    <property type="entry name" value="CheY-like"/>
    <property type="match status" value="1"/>
</dbReference>
<evidence type="ECO:0000256" key="4">
    <source>
        <dbReference type="ARBA" id="ARBA00023163"/>
    </source>
</evidence>
<comment type="caution">
    <text evidence="8">The sequence shown here is derived from an EMBL/GenBank/DDBJ whole genome shotgun (WGS) entry which is preliminary data.</text>
</comment>
<dbReference type="Gene3D" id="3.40.50.2300">
    <property type="match status" value="1"/>
</dbReference>
<dbReference type="Pfam" id="PF00196">
    <property type="entry name" value="GerE"/>
    <property type="match status" value="1"/>
</dbReference>
<keyword evidence="3 8" id="KW-0238">DNA-binding</keyword>
<dbReference type="InterPro" id="IPR000792">
    <property type="entry name" value="Tscrpt_reg_LuxR_C"/>
</dbReference>
<dbReference type="InterPro" id="IPR011006">
    <property type="entry name" value="CheY-like_superfamily"/>
</dbReference>
<evidence type="ECO:0000256" key="5">
    <source>
        <dbReference type="PROSITE-ProRule" id="PRU00169"/>
    </source>
</evidence>
<dbReference type="GO" id="GO:0003677">
    <property type="term" value="F:DNA binding"/>
    <property type="evidence" value="ECO:0007669"/>
    <property type="project" value="UniProtKB-KW"/>
</dbReference>
<keyword evidence="1 5" id="KW-0597">Phosphoprotein</keyword>
<dbReference type="CDD" id="cd06170">
    <property type="entry name" value="LuxR_C_like"/>
    <property type="match status" value="1"/>
</dbReference>
<dbReference type="GO" id="GO:0006355">
    <property type="term" value="P:regulation of DNA-templated transcription"/>
    <property type="evidence" value="ECO:0007669"/>
    <property type="project" value="InterPro"/>
</dbReference>
<dbReference type="Pfam" id="PF00072">
    <property type="entry name" value="Response_reg"/>
    <property type="match status" value="1"/>
</dbReference>
<evidence type="ECO:0000313" key="9">
    <source>
        <dbReference type="Proteomes" id="UP000634668"/>
    </source>
</evidence>
<dbReference type="InterPro" id="IPR058245">
    <property type="entry name" value="NreC/VraR/RcsB-like_REC"/>
</dbReference>
<evidence type="ECO:0000259" key="7">
    <source>
        <dbReference type="PROSITE" id="PS50110"/>
    </source>
</evidence>
<evidence type="ECO:0000256" key="3">
    <source>
        <dbReference type="ARBA" id="ARBA00023125"/>
    </source>
</evidence>
<dbReference type="SUPFAM" id="SSF46894">
    <property type="entry name" value="C-terminal effector domain of the bipartite response regulators"/>
    <property type="match status" value="1"/>
</dbReference>
<dbReference type="Gene3D" id="1.10.10.10">
    <property type="entry name" value="Winged helix-like DNA-binding domain superfamily/Winged helix DNA-binding domain"/>
    <property type="match status" value="1"/>
</dbReference>
<dbReference type="GO" id="GO:0000160">
    <property type="term" value="P:phosphorelay signal transduction system"/>
    <property type="evidence" value="ECO:0007669"/>
    <property type="project" value="InterPro"/>
</dbReference>
<dbReference type="AlphaFoldDB" id="A0A918IT09"/>
<organism evidence="8 9">
    <name type="scientific">Arenibacter certesii</name>
    <dbReference type="NCBI Taxonomy" id="228955"/>
    <lineage>
        <taxon>Bacteria</taxon>
        <taxon>Pseudomonadati</taxon>
        <taxon>Bacteroidota</taxon>
        <taxon>Flavobacteriia</taxon>
        <taxon>Flavobacteriales</taxon>
        <taxon>Flavobacteriaceae</taxon>
        <taxon>Arenibacter</taxon>
    </lineage>
</organism>
<reference evidence="8" key="2">
    <citation type="submission" date="2020-09" db="EMBL/GenBank/DDBJ databases">
        <authorList>
            <person name="Sun Q."/>
            <person name="Kim S."/>
        </authorList>
    </citation>
    <scope>NUCLEOTIDE SEQUENCE</scope>
    <source>
        <strain evidence="8">KCTC 12113</strain>
    </source>
</reference>
<protein>
    <submittedName>
        <fullName evidence="8">DNA-binding response regulator</fullName>
    </submittedName>
</protein>
<dbReference type="PRINTS" id="PR00038">
    <property type="entry name" value="HTHLUXR"/>
</dbReference>
<dbReference type="Proteomes" id="UP000634668">
    <property type="component" value="Unassembled WGS sequence"/>
</dbReference>
<dbReference type="PANTHER" id="PTHR43214">
    <property type="entry name" value="TWO-COMPONENT RESPONSE REGULATOR"/>
    <property type="match status" value="1"/>
</dbReference>
<dbReference type="PROSITE" id="PS50043">
    <property type="entry name" value="HTH_LUXR_2"/>
    <property type="match status" value="1"/>
</dbReference>
<keyword evidence="4" id="KW-0804">Transcription</keyword>
<dbReference type="InterPro" id="IPR039420">
    <property type="entry name" value="WalR-like"/>
</dbReference>
<evidence type="ECO:0000313" key="8">
    <source>
        <dbReference type="EMBL" id="GGW30188.1"/>
    </source>
</evidence>
<dbReference type="InterPro" id="IPR001789">
    <property type="entry name" value="Sig_transdc_resp-reg_receiver"/>
</dbReference>
<feature type="domain" description="HTH luxR-type" evidence="6">
    <location>
        <begin position="146"/>
        <end position="211"/>
    </location>
</feature>
<dbReference type="RefSeq" id="WP_034234616.1">
    <property type="nucleotide sequence ID" value="NZ_BMWP01000007.1"/>
</dbReference>
<accession>A0A918IT09</accession>
<reference evidence="8" key="1">
    <citation type="journal article" date="2014" name="Int. J. Syst. Evol. Microbiol.">
        <title>Complete genome sequence of Corynebacterium casei LMG S-19264T (=DSM 44701T), isolated from a smear-ripened cheese.</title>
        <authorList>
            <consortium name="US DOE Joint Genome Institute (JGI-PGF)"/>
            <person name="Walter F."/>
            <person name="Albersmeier A."/>
            <person name="Kalinowski J."/>
            <person name="Ruckert C."/>
        </authorList>
    </citation>
    <scope>NUCLEOTIDE SEQUENCE</scope>
    <source>
        <strain evidence="8">KCTC 12113</strain>
    </source>
</reference>
<feature type="domain" description="Response regulatory" evidence="7">
    <location>
        <begin position="6"/>
        <end position="122"/>
    </location>
</feature>
<sequence length="211" mass="23995">MLTATRILVADDHVIVRVGLMQMIKKLIPNVLLSEVDDYSSLFSLVSKEKLNLVILDVNMPNGTLQHAIDFIKLKQPELKILIFSSQDEHLYAIRYLKMGADGFLNKLSSREQIDDAISTILKTGRFLSDEVKDFMVFNKLNNQDDSASIEILSNRELEVANKLIEGLSLKELSNQLNLHVSTVSTYKNRIFEKLNIQSIPELIAIMRVYS</sequence>
<dbReference type="EMBL" id="BMWP01000007">
    <property type="protein sequence ID" value="GGW30188.1"/>
    <property type="molecule type" value="Genomic_DNA"/>
</dbReference>
<feature type="modified residue" description="4-aspartylphosphate" evidence="5">
    <location>
        <position position="57"/>
    </location>
</feature>
<dbReference type="CDD" id="cd17535">
    <property type="entry name" value="REC_NarL-like"/>
    <property type="match status" value="1"/>
</dbReference>
<proteinExistence type="predicted"/>
<name>A0A918IT09_9FLAO</name>
<keyword evidence="9" id="KW-1185">Reference proteome</keyword>
<dbReference type="PANTHER" id="PTHR43214:SF41">
    <property type="entry name" value="NITRATE_NITRITE RESPONSE REGULATOR PROTEIN NARP"/>
    <property type="match status" value="1"/>
</dbReference>
<gene>
    <name evidence="8" type="ORF">GCM10007383_14330</name>
</gene>
<dbReference type="InterPro" id="IPR016032">
    <property type="entry name" value="Sig_transdc_resp-reg_C-effctor"/>
</dbReference>